<dbReference type="SUPFAM" id="SSF51905">
    <property type="entry name" value="FAD/NAD(P)-binding domain"/>
    <property type="match status" value="2"/>
</dbReference>
<evidence type="ECO:0000313" key="3">
    <source>
        <dbReference type="Proteomes" id="UP000250870"/>
    </source>
</evidence>
<evidence type="ECO:0000313" key="2">
    <source>
        <dbReference type="EMBL" id="RAW91678.1"/>
    </source>
</evidence>
<dbReference type="InterPro" id="IPR036188">
    <property type="entry name" value="FAD/NAD-bd_sf"/>
</dbReference>
<organism evidence="2 3">
    <name type="scientific">Photorhabdus laumondii subsp. clarkei</name>
    <dbReference type="NCBI Taxonomy" id="2029685"/>
    <lineage>
        <taxon>Bacteria</taxon>
        <taxon>Pseudomonadati</taxon>
        <taxon>Pseudomonadota</taxon>
        <taxon>Gammaproteobacteria</taxon>
        <taxon>Enterobacterales</taxon>
        <taxon>Morganellaceae</taxon>
        <taxon>Photorhabdus</taxon>
    </lineage>
</organism>
<dbReference type="EMBL" id="NSCI01000007">
    <property type="protein sequence ID" value="RAW91678.1"/>
    <property type="molecule type" value="Genomic_DNA"/>
</dbReference>
<name>A0A329VIC3_9GAMM</name>
<dbReference type="AlphaFoldDB" id="A0A329VIC3"/>
<gene>
    <name evidence="2" type="ORF">CKY01_07340</name>
</gene>
<reference evidence="2 3" key="1">
    <citation type="journal article" date="2018" name="Int. J. Syst. Evol. Microbiol.">
        <title>Whole-genome-based revisit of Photorhabdus phylogeny: proposal for the elevation of most Photorhabdus subspecies to the species level and description of one novel species Photorhabdus bodei sp. nov., and one novel subspecies Photorhabdus laumondii subsp. clarkei subsp. nov.</title>
        <authorList>
            <person name="Machado R.A.R."/>
            <person name="Wuthrich D."/>
            <person name="Kuhnert P."/>
            <person name="Arce C.C.M."/>
            <person name="Thonen L."/>
            <person name="Ruiz C."/>
            <person name="Zhang X."/>
            <person name="Robert C.A.M."/>
            <person name="Karimi J."/>
            <person name="Kamali S."/>
            <person name="Ma J."/>
            <person name="Bruggmann R."/>
            <person name="Erb M."/>
        </authorList>
    </citation>
    <scope>NUCLEOTIDE SEQUENCE [LARGE SCALE GENOMIC DNA]</scope>
    <source>
        <strain evidence="2 3">BOJ-47</strain>
    </source>
</reference>
<evidence type="ECO:0000256" key="1">
    <source>
        <dbReference type="ARBA" id="ARBA00023002"/>
    </source>
</evidence>
<dbReference type="Gene3D" id="3.50.50.60">
    <property type="entry name" value="FAD/NAD(P)-binding domain"/>
    <property type="match status" value="2"/>
</dbReference>
<dbReference type="GO" id="GO:0050660">
    <property type="term" value="F:flavin adenine dinucleotide binding"/>
    <property type="evidence" value="ECO:0007669"/>
    <property type="project" value="TreeGrafter"/>
</dbReference>
<dbReference type="PANTHER" id="PTHR43539:SF78">
    <property type="entry name" value="FLAVIN-CONTAINING MONOOXYGENASE"/>
    <property type="match status" value="1"/>
</dbReference>
<dbReference type="Pfam" id="PF13738">
    <property type="entry name" value="Pyr_redox_3"/>
    <property type="match status" value="1"/>
</dbReference>
<dbReference type="InterPro" id="IPR050982">
    <property type="entry name" value="Auxin_biosynth/cation_transpt"/>
</dbReference>
<sequence>MLSIQNQMLQPNYDVVIIGGGQAGLCISHYLQKAGIDHVVLEKESELTHSWRHKRWNNFTLVTPNWQCLLPEHPYQGNDPDGFMKKHEIVAYLDEFIEKTNPPAILNIQVEHVKKVAAHEFVIETNHGTTTAKQLVVAAGGYHTPIYPKLSDTLPNHVKVMHSEEYLNVEQLPKGAVLVVGSGQSGAQIAEDLHLAGKKVYLSTGNAPRCARFYRGKDVVKWLFDMGYYETTVKHHRYSEEVRNSTNHYVTGRDGGRDIDLRKFALEGMQLFGHFDDFKEGQFWFKPNLSENLDLADVTYNRINASIDEYLEKNNIVTDEPASVYQPVWQPEQEITHIDLAKENITSVIWCIGFKPDYSWLDLDIFQTNGYPKHDRGITIDPKVTFIGLPWLYTWGSGRFLGIDQDAAYVVQHIEQQISQQNIHIPPTLIKGAKSAIKDKRISQM</sequence>
<dbReference type="NCBIfam" id="TIGR04046">
    <property type="entry name" value="MSMEG_0569_nitr"/>
    <property type="match status" value="1"/>
</dbReference>
<dbReference type="InterPro" id="IPR024000">
    <property type="entry name" value="CHP04046_FMN-dependent"/>
</dbReference>
<dbReference type="PANTHER" id="PTHR43539">
    <property type="entry name" value="FLAVIN-BINDING MONOOXYGENASE-LIKE PROTEIN (AFU_ORTHOLOGUE AFUA_4G09220)"/>
    <property type="match status" value="1"/>
</dbReference>
<dbReference type="Proteomes" id="UP000250870">
    <property type="component" value="Unassembled WGS sequence"/>
</dbReference>
<dbReference type="GO" id="GO:0004497">
    <property type="term" value="F:monooxygenase activity"/>
    <property type="evidence" value="ECO:0007669"/>
    <property type="project" value="TreeGrafter"/>
</dbReference>
<comment type="caution">
    <text evidence="2">The sequence shown here is derived from an EMBL/GenBank/DDBJ whole genome shotgun (WGS) entry which is preliminary data.</text>
</comment>
<dbReference type="PRINTS" id="PR00411">
    <property type="entry name" value="PNDRDTASEI"/>
</dbReference>
<dbReference type="RefSeq" id="WP_113025231.1">
    <property type="nucleotide sequence ID" value="NZ_CAWNWQ010000007.1"/>
</dbReference>
<keyword evidence="1" id="KW-0560">Oxidoreductase</keyword>
<protein>
    <submittedName>
        <fullName evidence="2">FAD-dependent oxidoreductase</fullName>
    </submittedName>
</protein>
<proteinExistence type="predicted"/>
<accession>A0A329VIC3</accession>